<evidence type="ECO:0000313" key="7">
    <source>
        <dbReference type="EMBL" id="WOK91539.1"/>
    </source>
</evidence>
<feature type="chain" id="PRO_5042838129" description="4a-hydroxytetrahydrobiopterin dehydratase" evidence="6">
    <location>
        <begin position="21"/>
        <end position="193"/>
    </location>
</feature>
<dbReference type="Proteomes" id="UP001327560">
    <property type="component" value="Chromosome 1"/>
</dbReference>
<keyword evidence="4" id="KW-0456">Lyase</keyword>
<dbReference type="PANTHER" id="PTHR12599">
    <property type="entry name" value="PTERIN-4-ALPHA-CARBINOLAMINE DEHYDRATASE"/>
    <property type="match status" value="1"/>
</dbReference>
<evidence type="ECO:0000256" key="3">
    <source>
        <dbReference type="ARBA" id="ARBA00013252"/>
    </source>
</evidence>
<evidence type="ECO:0000256" key="6">
    <source>
        <dbReference type="SAM" id="SignalP"/>
    </source>
</evidence>
<dbReference type="InterPro" id="IPR001533">
    <property type="entry name" value="Pterin_deHydtase"/>
</dbReference>
<dbReference type="GO" id="GO:0005739">
    <property type="term" value="C:mitochondrion"/>
    <property type="evidence" value="ECO:0007669"/>
    <property type="project" value="TreeGrafter"/>
</dbReference>
<organism evidence="7 8">
    <name type="scientific">Canna indica</name>
    <name type="common">Indian-shot</name>
    <dbReference type="NCBI Taxonomy" id="4628"/>
    <lineage>
        <taxon>Eukaryota</taxon>
        <taxon>Viridiplantae</taxon>
        <taxon>Streptophyta</taxon>
        <taxon>Embryophyta</taxon>
        <taxon>Tracheophyta</taxon>
        <taxon>Spermatophyta</taxon>
        <taxon>Magnoliopsida</taxon>
        <taxon>Liliopsida</taxon>
        <taxon>Zingiberales</taxon>
        <taxon>Cannaceae</taxon>
        <taxon>Canna</taxon>
    </lineage>
</organism>
<dbReference type="CDD" id="cd00913">
    <property type="entry name" value="PCD_DCoH_subfamily_a"/>
    <property type="match status" value="1"/>
</dbReference>
<dbReference type="AlphaFoldDB" id="A0AAQ3PZ62"/>
<dbReference type="GO" id="GO:0008124">
    <property type="term" value="F:4-alpha-hydroxytetrahydrobiopterin dehydratase activity"/>
    <property type="evidence" value="ECO:0007669"/>
    <property type="project" value="UniProtKB-EC"/>
</dbReference>
<evidence type="ECO:0000256" key="5">
    <source>
        <dbReference type="ARBA" id="ARBA00030497"/>
    </source>
</evidence>
<dbReference type="Gene3D" id="3.30.1360.20">
    <property type="entry name" value="Transcriptional coactivator/pterin dehydratase"/>
    <property type="match status" value="1"/>
</dbReference>
<reference evidence="7 8" key="1">
    <citation type="submission" date="2023-10" db="EMBL/GenBank/DDBJ databases">
        <title>Chromosome-scale genome assembly provides insights into flower coloration mechanisms of Canna indica.</title>
        <authorList>
            <person name="Li C."/>
        </authorList>
    </citation>
    <scope>NUCLEOTIDE SEQUENCE [LARGE SCALE GENOMIC DNA]</scope>
    <source>
        <tissue evidence="7">Flower</tissue>
    </source>
</reference>
<name>A0AAQ3PZ62_9LILI</name>
<evidence type="ECO:0000256" key="2">
    <source>
        <dbReference type="ARBA" id="ARBA00006472"/>
    </source>
</evidence>
<dbReference type="InterPro" id="IPR036428">
    <property type="entry name" value="PCD_sf"/>
</dbReference>
<comment type="similarity">
    <text evidence="2">Belongs to the pterin-4-alpha-carbinolamine dehydratase family.</text>
</comment>
<gene>
    <name evidence="7" type="ORF">Cni_G00230</name>
</gene>
<sequence>MNRMLLTRFLALANVPFLRAKVPLQIQGDGCSGNQIVKLQQGHVNMSSSRRFTYGFTSCSLSQDLASKKCVPCSSKDLRPMSEQAANELLAQVPGWGLVSEGDTLKLHQSWKMKSFTKGLEFFQLVADIADAEGHHPDLHLVGWNNVKIDIWTHSVGGLTESDFILAAKISSLKFGHLLRKKAAARDHTASSD</sequence>
<evidence type="ECO:0000256" key="1">
    <source>
        <dbReference type="ARBA" id="ARBA00001554"/>
    </source>
</evidence>
<dbReference type="PANTHER" id="PTHR12599:SF0">
    <property type="entry name" value="PTERIN-4-ALPHA-CARBINOLAMINE DEHYDRATASE"/>
    <property type="match status" value="1"/>
</dbReference>
<dbReference type="Pfam" id="PF01329">
    <property type="entry name" value="Pterin_4a"/>
    <property type="match status" value="1"/>
</dbReference>
<keyword evidence="8" id="KW-1185">Reference proteome</keyword>
<keyword evidence="6" id="KW-0732">Signal</keyword>
<protein>
    <recommendedName>
        <fullName evidence="3">4a-hydroxytetrahydrobiopterin dehydratase</fullName>
        <ecNumber evidence="3">4.2.1.96</ecNumber>
    </recommendedName>
    <alternativeName>
        <fullName evidence="5">4-alpha-hydroxy-tetrahydropterin dehydratase</fullName>
    </alternativeName>
</protein>
<dbReference type="SUPFAM" id="SSF55248">
    <property type="entry name" value="PCD-like"/>
    <property type="match status" value="1"/>
</dbReference>
<comment type="catalytic activity">
    <reaction evidence="1">
        <text>(4aS,6R)-4a-hydroxy-L-erythro-5,6,7,8-tetrahydrobiopterin = (6R)-L-erythro-6,7-dihydrobiopterin + H2O</text>
        <dbReference type="Rhea" id="RHEA:11920"/>
        <dbReference type="ChEBI" id="CHEBI:15377"/>
        <dbReference type="ChEBI" id="CHEBI:15642"/>
        <dbReference type="ChEBI" id="CHEBI:43120"/>
        <dbReference type="EC" id="4.2.1.96"/>
    </reaction>
</comment>
<dbReference type="EMBL" id="CP136890">
    <property type="protein sequence ID" value="WOK91539.1"/>
    <property type="molecule type" value="Genomic_DNA"/>
</dbReference>
<dbReference type="EC" id="4.2.1.96" evidence="3"/>
<accession>A0AAQ3PZ62</accession>
<proteinExistence type="inferred from homology"/>
<evidence type="ECO:0000313" key="8">
    <source>
        <dbReference type="Proteomes" id="UP001327560"/>
    </source>
</evidence>
<feature type="signal peptide" evidence="6">
    <location>
        <begin position="1"/>
        <end position="20"/>
    </location>
</feature>
<evidence type="ECO:0000256" key="4">
    <source>
        <dbReference type="ARBA" id="ARBA00023239"/>
    </source>
</evidence>
<dbReference type="GO" id="GO:0006729">
    <property type="term" value="P:tetrahydrobiopterin biosynthetic process"/>
    <property type="evidence" value="ECO:0007669"/>
    <property type="project" value="InterPro"/>
</dbReference>